<organism evidence="2 3">
    <name type="scientific">Armillaria ostoyae</name>
    <name type="common">Armillaria root rot fungus</name>
    <dbReference type="NCBI Taxonomy" id="47428"/>
    <lineage>
        <taxon>Eukaryota</taxon>
        <taxon>Fungi</taxon>
        <taxon>Dikarya</taxon>
        <taxon>Basidiomycota</taxon>
        <taxon>Agaricomycotina</taxon>
        <taxon>Agaricomycetes</taxon>
        <taxon>Agaricomycetidae</taxon>
        <taxon>Agaricales</taxon>
        <taxon>Marasmiineae</taxon>
        <taxon>Physalacriaceae</taxon>
        <taxon>Armillaria</taxon>
    </lineage>
</organism>
<proteinExistence type="predicted"/>
<gene>
    <name evidence="2" type="ORF">ARMOST_02909</name>
</gene>
<accession>A0A284QT79</accession>
<evidence type="ECO:0000256" key="1">
    <source>
        <dbReference type="SAM" id="Phobius"/>
    </source>
</evidence>
<sequence>MVSPAVADTSSTSCVSLLRVFTEADIVISKEWQALSEFLDNIVSYMHSKELSLPPTVDLALDLIWHENDPPTCEYYFADHIHHSIFWLDVIDICMLGDVRLQNTSESSHLKHEIEAQYWLHLSLYPAGQELTNDIVEEVDNFLIHCNTGTGDNIDVQTDRYGFTLAELQQHISSVTSIRTRGRYVSFYGEPGPYLGPSGQLNREAYKQIRTPLILLLSPLLFFAPDTHYIALHELFVDGVTKAEWSTFIRKLSTKWQDFVINATVLLNANIAFLAIQSIDNSSVDKGRSPTQIASYVSTVLSVGSISLGLLLLQKYRHKNRVYITSTCDFLGIQEGDAGMRLGLETLAIMYSLPWALLMWAMIFFLAAFCLMCFTASSLSVRMIVGSALLAIGILIFWYLTITRERYELRWYVRAHVHLVNAWYRLSWELFTHLPAKFNMDWMKRMLRMSSNDVEMASMDSLL</sequence>
<dbReference type="AlphaFoldDB" id="A0A284QT79"/>
<dbReference type="STRING" id="47428.A0A284QT79"/>
<feature type="transmembrane region" description="Helical" evidence="1">
    <location>
        <begin position="259"/>
        <end position="279"/>
    </location>
</feature>
<keyword evidence="1" id="KW-0812">Transmembrane</keyword>
<keyword evidence="1" id="KW-1133">Transmembrane helix</keyword>
<feature type="transmembrane region" description="Helical" evidence="1">
    <location>
        <begin position="357"/>
        <end position="377"/>
    </location>
</feature>
<reference evidence="3" key="1">
    <citation type="journal article" date="2017" name="Nat. Ecol. Evol.">
        <title>Genome expansion and lineage-specific genetic innovations in the forest pathogenic fungi Armillaria.</title>
        <authorList>
            <person name="Sipos G."/>
            <person name="Prasanna A.N."/>
            <person name="Walter M.C."/>
            <person name="O'Connor E."/>
            <person name="Balint B."/>
            <person name="Krizsan K."/>
            <person name="Kiss B."/>
            <person name="Hess J."/>
            <person name="Varga T."/>
            <person name="Slot J."/>
            <person name="Riley R."/>
            <person name="Boka B."/>
            <person name="Rigling D."/>
            <person name="Barry K."/>
            <person name="Lee J."/>
            <person name="Mihaltcheva S."/>
            <person name="LaButti K."/>
            <person name="Lipzen A."/>
            <person name="Waldron R."/>
            <person name="Moloney N.M."/>
            <person name="Sperisen C."/>
            <person name="Kredics L."/>
            <person name="Vagvoelgyi C."/>
            <person name="Patrignani A."/>
            <person name="Fitzpatrick D."/>
            <person name="Nagy I."/>
            <person name="Doyle S."/>
            <person name="Anderson J.B."/>
            <person name="Grigoriev I.V."/>
            <person name="Gueldener U."/>
            <person name="Muensterkoetter M."/>
            <person name="Nagy L.G."/>
        </authorList>
    </citation>
    <scope>NUCLEOTIDE SEQUENCE [LARGE SCALE GENOMIC DNA]</scope>
    <source>
        <strain evidence="3">C18/9</strain>
    </source>
</reference>
<dbReference type="OrthoDB" id="2657661at2759"/>
<feature type="transmembrane region" description="Helical" evidence="1">
    <location>
        <begin position="291"/>
        <end position="313"/>
    </location>
</feature>
<name>A0A284QT79_ARMOS</name>
<dbReference type="OMA" id="IWHENDP"/>
<evidence type="ECO:0000313" key="3">
    <source>
        <dbReference type="Proteomes" id="UP000219338"/>
    </source>
</evidence>
<feature type="transmembrane region" description="Helical" evidence="1">
    <location>
        <begin position="383"/>
        <end position="402"/>
    </location>
</feature>
<keyword evidence="1" id="KW-0472">Membrane</keyword>
<evidence type="ECO:0000313" key="2">
    <source>
        <dbReference type="EMBL" id="SJK99601.1"/>
    </source>
</evidence>
<dbReference type="EMBL" id="FUEG01000002">
    <property type="protein sequence ID" value="SJK99601.1"/>
    <property type="molecule type" value="Genomic_DNA"/>
</dbReference>
<dbReference type="Proteomes" id="UP000219338">
    <property type="component" value="Unassembled WGS sequence"/>
</dbReference>
<keyword evidence="3" id="KW-1185">Reference proteome</keyword>
<protein>
    <submittedName>
        <fullName evidence="2">Uncharacterized protein</fullName>
    </submittedName>
</protein>